<organism evidence="2 3">
    <name type="scientific">Mesoterricola silvestris</name>
    <dbReference type="NCBI Taxonomy" id="2927979"/>
    <lineage>
        <taxon>Bacteria</taxon>
        <taxon>Pseudomonadati</taxon>
        <taxon>Acidobacteriota</taxon>
        <taxon>Holophagae</taxon>
        <taxon>Holophagales</taxon>
        <taxon>Holophagaceae</taxon>
        <taxon>Mesoterricola</taxon>
    </lineage>
</organism>
<evidence type="ECO:0000256" key="1">
    <source>
        <dbReference type="SAM" id="Phobius"/>
    </source>
</evidence>
<accession>A0AA48GZA9</accession>
<dbReference type="RefSeq" id="WP_316411765.1">
    <property type="nucleotide sequence ID" value="NZ_AP027080.1"/>
</dbReference>
<dbReference type="AlphaFoldDB" id="A0AA48GZA9"/>
<dbReference type="InterPro" id="IPR046643">
    <property type="entry name" value="DUF6755"/>
</dbReference>
<keyword evidence="1" id="KW-1133">Transmembrane helix</keyword>
<dbReference type="Pfam" id="PF20540">
    <property type="entry name" value="DUF6755"/>
    <property type="match status" value="1"/>
</dbReference>
<protein>
    <submittedName>
        <fullName evidence="2">Uncharacterized protein</fullName>
    </submittedName>
</protein>
<dbReference type="EMBL" id="AP027080">
    <property type="protein sequence ID" value="BDU73123.1"/>
    <property type="molecule type" value="Genomic_DNA"/>
</dbReference>
<name>A0AA48GZA9_9BACT</name>
<evidence type="ECO:0000313" key="2">
    <source>
        <dbReference type="EMBL" id="BDU73123.1"/>
    </source>
</evidence>
<sequence length="68" mass="7120">MNRSVFTGAALAVVLLVVLIQAYLFETVLGAVLDGSRGMLPGAFLVSLALTAVALVLAFKAKDLDNRN</sequence>
<keyword evidence="3" id="KW-1185">Reference proteome</keyword>
<reference evidence="3" key="1">
    <citation type="journal article" date="2023" name="Int. J. Syst. Evol. Microbiol.">
        <title>Mesoterricola silvestris gen. nov., sp. nov., Mesoterricola sediminis sp. nov., Geothrix oryzae sp. nov., Geothrix edaphica sp. nov., Geothrix rubra sp. nov., and Geothrix limicola sp. nov., six novel members of Acidobacteriota isolated from soils.</title>
        <authorList>
            <person name="Itoh H."/>
            <person name="Sugisawa Y."/>
            <person name="Mise K."/>
            <person name="Xu Z."/>
            <person name="Kuniyasu M."/>
            <person name="Ushijima N."/>
            <person name="Kawano K."/>
            <person name="Kobayashi E."/>
            <person name="Shiratori Y."/>
            <person name="Masuda Y."/>
            <person name="Senoo K."/>
        </authorList>
    </citation>
    <scope>NUCLEOTIDE SEQUENCE [LARGE SCALE GENOMIC DNA]</scope>
    <source>
        <strain evidence="3">W79</strain>
    </source>
</reference>
<proteinExistence type="predicted"/>
<gene>
    <name evidence="2" type="ORF">METEAL_22970</name>
</gene>
<keyword evidence="1" id="KW-0472">Membrane</keyword>
<feature type="transmembrane region" description="Helical" evidence="1">
    <location>
        <begin position="38"/>
        <end position="59"/>
    </location>
</feature>
<keyword evidence="1" id="KW-0812">Transmembrane</keyword>
<dbReference type="KEGG" id="msil:METEAL_22970"/>
<dbReference type="Proteomes" id="UP001238179">
    <property type="component" value="Chromosome"/>
</dbReference>
<evidence type="ECO:0000313" key="3">
    <source>
        <dbReference type="Proteomes" id="UP001238179"/>
    </source>
</evidence>